<feature type="region of interest" description="Disordered" evidence="2">
    <location>
        <begin position="297"/>
        <end position="326"/>
    </location>
</feature>
<evidence type="ECO:0000313" key="4">
    <source>
        <dbReference type="EMBL" id="TFY61473.1"/>
    </source>
</evidence>
<dbReference type="GO" id="GO:0005634">
    <property type="term" value="C:nucleus"/>
    <property type="evidence" value="ECO:0007669"/>
    <property type="project" value="TreeGrafter"/>
</dbReference>
<sequence length="326" mass="34837">MAASTTAFGSLSVTLAQAIAYLTRTLIVRYSATAIIKLQLALEANLTSHFAPSWVPTEPLRGSGRRCLTLSPSALPPRPIYNACKSAKVEWSDWIALLGGVEFDLFIDPGCVSVRFGNWDTGKVSKFLTVWSEDLEQGSKTSTRRQPTAVAIPSPNKTLAQQLLETDEDEDEQLFAMIADEVQKPTWLTPILTQFPNVPVPPRSKTSSPDSTSSIASMSSRSSSSDSSSGFTFFSNGSSASLSSATTVSLSPADENPKVKLSRREKARQARVFVDASKTDVTNYDGGKTTVLTGGVMLGGGRSASQAKPAAPKTNSSSSNWRSSRA</sequence>
<dbReference type="GO" id="GO:0005737">
    <property type="term" value="C:cytoplasm"/>
    <property type="evidence" value="ECO:0007669"/>
    <property type="project" value="TreeGrafter"/>
</dbReference>
<dbReference type="InterPro" id="IPR033332">
    <property type="entry name" value="BTG"/>
</dbReference>
<feature type="compositionally biased region" description="Low complexity" evidence="2">
    <location>
        <begin position="242"/>
        <end position="251"/>
    </location>
</feature>
<protein>
    <recommendedName>
        <fullName evidence="3">Anti-proliferative protein domain-containing protein</fullName>
    </recommendedName>
</protein>
<feature type="domain" description="Anti-proliferative protein" evidence="3">
    <location>
        <begin position="16"/>
        <end position="118"/>
    </location>
</feature>
<reference evidence="4 5" key="1">
    <citation type="submission" date="2019-01" db="EMBL/GenBank/DDBJ databases">
        <title>Genome sequencing of the rare red list fungi Fomitopsis rosea.</title>
        <authorList>
            <person name="Buettner E."/>
            <person name="Kellner H."/>
        </authorList>
    </citation>
    <scope>NUCLEOTIDE SEQUENCE [LARGE SCALE GENOMIC DNA]</scope>
    <source>
        <strain evidence="4 5">DSM 105464</strain>
    </source>
</reference>
<dbReference type="EMBL" id="SEKV01000206">
    <property type="protein sequence ID" value="TFY61473.1"/>
    <property type="molecule type" value="Genomic_DNA"/>
</dbReference>
<evidence type="ECO:0000256" key="2">
    <source>
        <dbReference type="SAM" id="MobiDB-lite"/>
    </source>
</evidence>
<accession>A0A4Y9YIE2</accession>
<dbReference type="PANTHER" id="PTHR22978">
    <property type="entry name" value="B-CELL TRANSLOCATION GENE"/>
    <property type="match status" value="1"/>
</dbReference>
<dbReference type="SUPFAM" id="SSF160696">
    <property type="entry name" value="BTG domain-like"/>
    <property type="match status" value="1"/>
</dbReference>
<feature type="compositionally biased region" description="Low complexity" evidence="2">
    <location>
        <begin position="315"/>
        <end position="326"/>
    </location>
</feature>
<feature type="compositionally biased region" description="Low complexity" evidence="2">
    <location>
        <begin position="204"/>
        <end position="230"/>
    </location>
</feature>
<dbReference type="InterPro" id="IPR036054">
    <property type="entry name" value="BTG-like_sf"/>
</dbReference>
<feature type="compositionally biased region" description="Basic and acidic residues" evidence="2">
    <location>
        <begin position="255"/>
        <end position="268"/>
    </location>
</feature>
<gene>
    <name evidence="4" type="ORF">EVJ58_g4493</name>
</gene>
<dbReference type="PANTHER" id="PTHR22978:SF22">
    <property type="entry name" value="BTG FAMILY PROTEIN"/>
    <property type="match status" value="1"/>
</dbReference>
<organism evidence="4 5">
    <name type="scientific">Rhodofomes roseus</name>
    <dbReference type="NCBI Taxonomy" id="34475"/>
    <lineage>
        <taxon>Eukaryota</taxon>
        <taxon>Fungi</taxon>
        <taxon>Dikarya</taxon>
        <taxon>Basidiomycota</taxon>
        <taxon>Agaricomycotina</taxon>
        <taxon>Agaricomycetes</taxon>
        <taxon>Polyporales</taxon>
        <taxon>Rhodofomes</taxon>
    </lineage>
</organism>
<dbReference type="STRING" id="34475.A0A4Y9YIE2"/>
<dbReference type="AlphaFoldDB" id="A0A4Y9YIE2"/>
<comment type="similarity">
    <text evidence="1">Belongs to the BTG family.</text>
</comment>
<feature type="region of interest" description="Disordered" evidence="2">
    <location>
        <begin position="194"/>
        <end position="230"/>
    </location>
</feature>
<evidence type="ECO:0000259" key="3">
    <source>
        <dbReference type="Pfam" id="PF07742"/>
    </source>
</evidence>
<dbReference type="Gene3D" id="3.90.640.90">
    <property type="entry name" value="Anti-proliferative protein, N-terminal domain"/>
    <property type="match status" value="1"/>
</dbReference>
<evidence type="ECO:0000256" key="1">
    <source>
        <dbReference type="ARBA" id="ARBA00007989"/>
    </source>
</evidence>
<dbReference type="Proteomes" id="UP000298390">
    <property type="component" value="Unassembled WGS sequence"/>
</dbReference>
<evidence type="ECO:0000313" key="5">
    <source>
        <dbReference type="Proteomes" id="UP000298390"/>
    </source>
</evidence>
<feature type="region of interest" description="Disordered" evidence="2">
    <location>
        <begin position="242"/>
        <end position="269"/>
    </location>
</feature>
<dbReference type="Pfam" id="PF07742">
    <property type="entry name" value="BTG"/>
    <property type="match status" value="1"/>
</dbReference>
<name>A0A4Y9YIE2_9APHY</name>
<comment type="caution">
    <text evidence="4">The sequence shown here is derived from an EMBL/GenBank/DDBJ whole genome shotgun (WGS) entry which is preliminary data.</text>
</comment>
<proteinExistence type="inferred from homology"/>
<dbReference type="InterPro" id="IPR002087">
    <property type="entry name" value="Anti_prolifrtn"/>
</dbReference>